<name>A0A8X8ZUL0_SALSN</name>
<comment type="similarity">
    <text evidence="1">Belongs to the plant acyltransferase family.</text>
</comment>
<evidence type="ECO:0000256" key="1">
    <source>
        <dbReference type="ARBA" id="ARBA00009861"/>
    </source>
</evidence>
<dbReference type="Proteomes" id="UP000298416">
    <property type="component" value="Unassembled WGS sequence"/>
</dbReference>
<evidence type="ECO:0000256" key="3">
    <source>
        <dbReference type="ARBA" id="ARBA00023315"/>
    </source>
</evidence>
<evidence type="ECO:0000313" key="4">
    <source>
        <dbReference type="EMBL" id="KAG6417508.1"/>
    </source>
</evidence>
<dbReference type="Pfam" id="PF02458">
    <property type="entry name" value="Transferase"/>
    <property type="match status" value="1"/>
</dbReference>
<gene>
    <name evidence="4" type="ORF">SASPL_119690</name>
</gene>
<dbReference type="AlphaFoldDB" id="A0A8X8ZUL0"/>
<organism evidence="4">
    <name type="scientific">Salvia splendens</name>
    <name type="common">Scarlet sage</name>
    <dbReference type="NCBI Taxonomy" id="180675"/>
    <lineage>
        <taxon>Eukaryota</taxon>
        <taxon>Viridiplantae</taxon>
        <taxon>Streptophyta</taxon>
        <taxon>Embryophyta</taxon>
        <taxon>Tracheophyta</taxon>
        <taxon>Spermatophyta</taxon>
        <taxon>Magnoliopsida</taxon>
        <taxon>eudicotyledons</taxon>
        <taxon>Gunneridae</taxon>
        <taxon>Pentapetalae</taxon>
        <taxon>asterids</taxon>
        <taxon>lamiids</taxon>
        <taxon>Lamiales</taxon>
        <taxon>Lamiaceae</taxon>
        <taxon>Nepetoideae</taxon>
        <taxon>Mentheae</taxon>
        <taxon>Salviinae</taxon>
        <taxon>Salvia</taxon>
        <taxon>Salvia subgen. Calosphace</taxon>
        <taxon>core Calosphace</taxon>
    </lineage>
</organism>
<comment type="caution">
    <text evidence="4">The sequence shown here is derived from an EMBL/GenBank/DDBJ whole genome shotgun (WGS) entry which is preliminary data.</text>
</comment>
<dbReference type="GO" id="GO:0016746">
    <property type="term" value="F:acyltransferase activity"/>
    <property type="evidence" value="ECO:0007669"/>
    <property type="project" value="UniProtKB-KW"/>
</dbReference>
<dbReference type="PANTHER" id="PTHR31623">
    <property type="entry name" value="F21J9.9"/>
    <property type="match status" value="1"/>
</dbReference>
<dbReference type="EMBL" id="PNBA02000007">
    <property type="protein sequence ID" value="KAG6417508.1"/>
    <property type="molecule type" value="Genomic_DNA"/>
</dbReference>
<protein>
    <recommendedName>
        <fullName evidence="6">Shikimate O-hydroxycinnamoyltransferase</fullName>
    </recommendedName>
</protein>
<proteinExistence type="inferred from homology"/>
<reference evidence="4" key="1">
    <citation type="submission" date="2018-01" db="EMBL/GenBank/DDBJ databases">
        <authorList>
            <person name="Mao J.F."/>
        </authorList>
    </citation>
    <scope>NUCLEOTIDE SEQUENCE</scope>
    <source>
        <strain evidence="4">Huo1</strain>
        <tissue evidence="4">Leaf</tissue>
    </source>
</reference>
<keyword evidence="5" id="KW-1185">Reference proteome</keyword>
<evidence type="ECO:0000313" key="5">
    <source>
        <dbReference type="Proteomes" id="UP000298416"/>
    </source>
</evidence>
<sequence length="301" mass="33142">MEIETKVISIETIKPSSPTPKSMQKHQLSFIDQIFAPVLMPLLYFYSSNSKFPRFQISNHLKKSLSITLSIYYPLAGRLVGNLHVDCNDAGVPFAEAEANCTISRAVTNPDPKNTYKFAISPKTLGLCMAVQVTYFRCGGVAVGISFSHKLGDALCAFMVAKTWSTTAGDSQPKFNAAAYFPPRDNIHAVPEPSMREDLVAGIFSFPESEIAGLRERCSSVGGERRPSRVEALTAFIWTRLMGVRSEPGKKCALLHLVNLRAQVDPPMSKHNFGNVIWQSRANPGAGDDGERRVCGWVEGW</sequence>
<dbReference type="PANTHER" id="PTHR31623:SF17">
    <property type="entry name" value="F21J9.9"/>
    <property type="match status" value="1"/>
</dbReference>
<evidence type="ECO:0008006" key="6">
    <source>
        <dbReference type="Google" id="ProtNLM"/>
    </source>
</evidence>
<accession>A0A8X8ZUL0</accession>
<keyword evidence="2" id="KW-0808">Transferase</keyword>
<dbReference type="OrthoDB" id="671439at2759"/>
<reference evidence="4" key="2">
    <citation type="submission" date="2020-08" db="EMBL/GenBank/DDBJ databases">
        <title>Plant Genome Project.</title>
        <authorList>
            <person name="Zhang R.-G."/>
        </authorList>
    </citation>
    <scope>NUCLEOTIDE SEQUENCE</scope>
    <source>
        <strain evidence="4">Huo1</strain>
        <tissue evidence="4">Leaf</tissue>
    </source>
</reference>
<evidence type="ECO:0000256" key="2">
    <source>
        <dbReference type="ARBA" id="ARBA00022679"/>
    </source>
</evidence>
<keyword evidence="3" id="KW-0012">Acyltransferase</keyword>